<evidence type="ECO:0000256" key="1">
    <source>
        <dbReference type="SAM" id="MobiDB-lite"/>
    </source>
</evidence>
<accession>A0A4S4M5P4</accession>
<keyword evidence="2" id="KW-0812">Transmembrane</keyword>
<feature type="region of interest" description="Disordered" evidence="1">
    <location>
        <begin position="20"/>
        <end position="61"/>
    </location>
</feature>
<protein>
    <submittedName>
        <fullName evidence="3">Uncharacterized protein</fullName>
    </submittedName>
</protein>
<evidence type="ECO:0000256" key="2">
    <source>
        <dbReference type="SAM" id="Phobius"/>
    </source>
</evidence>
<dbReference type="Proteomes" id="UP000308730">
    <property type="component" value="Unassembled WGS sequence"/>
</dbReference>
<organism evidence="3 4">
    <name type="scientific">Antrodiella citrinella</name>
    <dbReference type="NCBI Taxonomy" id="2447956"/>
    <lineage>
        <taxon>Eukaryota</taxon>
        <taxon>Fungi</taxon>
        <taxon>Dikarya</taxon>
        <taxon>Basidiomycota</taxon>
        <taxon>Agaricomycotina</taxon>
        <taxon>Agaricomycetes</taxon>
        <taxon>Polyporales</taxon>
        <taxon>Steccherinaceae</taxon>
        <taxon>Antrodiella</taxon>
    </lineage>
</organism>
<dbReference type="AlphaFoldDB" id="A0A4S4M5P4"/>
<reference evidence="3 4" key="1">
    <citation type="submission" date="2019-02" db="EMBL/GenBank/DDBJ databases">
        <title>Genome sequencing of the rare red list fungi Antrodiella citrinella (Flaviporus citrinellus).</title>
        <authorList>
            <person name="Buettner E."/>
            <person name="Kellner H."/>
        </authorList>
    </citation>
    <scope>NUCLEOTIDE SEQUENCE [LARGE SCALE GENOMIC DNA]</scope>
    <source>
        <strain evidence="3 4">DSM 108506</strain>
    </source>
</reference>
<feature type="region of interest" description="Disordered" evidence="1">
    <location>
        <begin position="113"/>
        <end position="137"/>
    </location>
</feature>
<feature type="compositionally biased region" description="Polar residues" evidence="1">
    <location>
        <begin position="40"/>
        <end position="52"/>
    </location>
</feature>
<gene>
    <name evidence="3" type="ORF">EUX98_g8552</name>
</gene>
<dbReference type="EMBL" id="SGPM01000486">
    <property type="protein sequence ID" value="THH20576.1"/>
    <property type="molecule type" value="Genomic_DNA"/>
</dbReference>
<comment type="caution">
    <text evidence="3">The sequence shown here is derived from an EMBL/GenBank/DDBJ whole genome shotgun (WGS) entry which is preliminary data.</text>
</comment>
<keyword evidence="2" id="KW-0472">Membrane</keyword>
<sequence length="382" mass="41942">MEYDRKSAVSSFYGGRRSNVDVLNADFPSPDPQQERMRTDSASSFYNPNGPSRASAEMLGRPTAGYNSGSYYTAGRPEPVKGAYDEEAAGLKDDGFDIYADFNNSGPRYSTAFGQDTGYRPVNSPTPKLVQDDRGSGPVEMVTVPTLGPEWKTSELRELTGKITKEERRERAAQKWKEWRRGERGLCGRYFTKKFLAWFMFALCVAIGIVLAFTVPRVPGFNINEDTPLVQATPPFNNSIPLIFSSAPANFSFPAFADLQLDTSSSFLPTSIHNVHGTVFDLQTGMLVGTGDSGHFTVPAKSFPKVQLPLNFTYVATNSSDQTWINWHSACQNKGLFTNGIRPGLQFRLVLSIVINGLIGHHPAGTQVTNAPCPFELALNAP</sequence>
<dbReference type="OrthoDB" id="5582002at2759"/>
<keyword evidence="4" id="KW-1185">Reference proteome</keyword>
<evidence type="ECO:0000313" key="3">
    <source>
        <dbReference type="EMBL" id="THH20576.1"/>
    </source>
</evidence>
<evidence type="ECO:0000313" key="4">
    <source>
        <dbReference type="Proteomes" id="UP000308730"/>
    </source>
</evidence>
<proteinExistence type="predicted"/>
<name>A0A4S4M5P4_9APHY</name>
<keyword evidence="2" id="KW-1133">Transmembrane helix</keyword>
<feature type="transmembrane region" description="Helical" evidence="2">
    <location>
        <begin position="195"/>
        <end position="215"/>
    </location>
</feature>